<dbReference type="EMBL" id="FIZY01000054">
    <property type="protein sequence ID" value="CZF86167.1"/>
    <property type="molecule type" value="Genomic_DNA"/>
</dbReference>
<name>A0A128FH86_9GAMM</name>
<proteinExistence type="predicted"/>
<evidence type="ECO:0000313" key="2">
    <source>
        <dbReference type="Proteomes" id="UP000073601"/>
    </source>
</evidence>
<dbReference type="Proteomes" id="UP000073601">
    <property type="component" value="Unassembled WGS sequence"/>
</dbReference>
<keyword evidence="2" id="KW-1185">Reference proteome</keyword>
<evidence type="ECO:0000313" key="1">
    <source>
        <dbReference type="EMBL" id="CZF86167.1"/>
    </source>
</evidence>
<organism evidence="1 2">
    <name type="scientific">Grimontia marina</name>
    <dbReference type="NCBI Taxonomy" id="646534"/>
    <lineage>
        <taxon>Bacteria</taxon>
        <taxon>Pseudomonadati</taxon>
        <taxon>Pseudomonadota</taxon>
        <taxon>Gammaproteobacteria</taxon>
        <taxon>Vibrionales</taxon>
        <taxon>Vibrionaceae</taxon>
        <taxon>Grimontia</taxon>
    </lineage>
</organism>
<dbReference type="AlphaFoldDB" id="A0A128FH86"/>
<protein>
    <recommendedName>
        <fullName evidence="3">(Na+)-NQR maturation NqrM</fullName>
    </recommendedName>
</protein>
<gene>
    <name evidence="1" type="ORF">GMA8713_04200</name>
</gene>
<accession>A0A128FH86</accession>
<evidence type="ECO:0008006" key="3">
    <source>
        <dbReference type="Google" id="ProtNLM"/>
    </source>
</evidence>
<reference evidence="2" key="1">
    <citation type="submission" date="2016-02" db="EMBL/GenBank/DDBJ databases">
        <authorList>
            <person name="Rodrigo-Torres Lidia"/>
            <person name="Arahal R.David."/>
        </authorList>
    </citation>
    <scope>NUCLEOTIDE SEQUENCE [LARGE SCALE GENOMIC DNA]</scope>
    <source>
        <strain evidence="2">CECT 8713</strain>
    </source>
</reference>
<sequence>MTLGLTMIIFLACIVLLAIGVVFSRKPIKSICCASSELDKDKSSCAATSAEAKD</sequence>